<keyword evidence="9" id="KW-1185">Reference proteome</keyword>
<comment type="caution">
    <text evidence="8">The sequence shown here is derived from an EMBL/GenBank/DDBJ whole genome shotgun (WGS) entry which is preliminary data.</text>
</comment>
<dbReference type="PANTHER" id="PTHR48041">
    <property type="entry name" value="ABC TRANSPORTER G FAMILY MEMBER 28"/>
    <property type="match status" value="1"/>
</dbReference>
<evidence type="ECO:0000313" key="9">
    <source>
        <dbReference type="Proteomes" id="UP000299102"/>
    </source>
</evidence>
<dbReference type="STRING" id="151549.A0A4C1Y165"/>
<dbReference type="GO" id="GO:0005886">
    <property type="term" value="C:plasma membrane"/>
    <property type="evidence" value="ECO:0007669"/>
    <property type="project" value="TreeGrafter"/>
</dbReference>
<accession>A0A4C1Y165</accession>
<dbReference type="GO" id="GO:0140359">
    <property type="term" value="F:ABC-type transporter activity"/>
    <property type="evidence" value="ECO:0007669"/>
    <property type="project" value="InterPro"/>
</dbReference>
<keyword evidence="8" id="KW-0547">Nucleotide-binding</keyword>
<dbReference type="InterPro" id="IPR013525">
    <property type="entry name" value="ABC2_TM"/>
</dbReference>
<name>A0A4C1Y165_EUMVA</name>
<dbReference type="EMBL" id="BGZK01001047">
    <property type="protein sequence ID" value="GBP69626.1"/>
    <property type="molecule type" value="Genomic_DNA"/>
</dbReference>
<proteinExistence type="predicted"/>
<evidence type="ECO:0000256" key="2">
    <source>
        <dbReference type="ARBA" id="ARBA00022448"/>
    </source>
</evidence>
<protein>
    <submittedName>
        <fullName evidence="8">ATP-binding cassette sub-family G member 1</fullName>
    </submittedName>
</protein>
<dbReference type="Pfam" id="PF01061">
    <property type="entry name" value="ABC2_membrane"/>
    <property type="match status" value="1"/>
</dbReference>
<dbReference type="Proteomes" id="UP000299102">
    <property type="component" value="Unassembled WGS sequence"/>
</dbReference>
<dbReference type="PANTHER" id="PTHR48041:SF26">
    <property type="entry name" value="FI22810P1"/>
    <property type="match status" value="1"/>
</dbReference>
<feature type="domain" description="ABC-2 type transporter transmembrane" evidence="7">
    <location>
        <begin position="2"/>
        <end position="139"/>
    </location>
</feature>
<evidence type="ECO:0000256" key="5">
    <source>
        <dbReference type="ARBA" id="ARBA00023136"/>
    </source>
</evidence>
<gene>
    <name evidence="8" type="primary">ABCG1</name>
    <name evidence="8" type="ORF">EVAR_44670_1</name>
</gene>
<evidence type="ECO:0000256" key="4">
    <source>
        <dbReference type="ARBA" id="ARBA00022989"/>
    </source>
</evidence>
<evidence type="ECO:0000313" key="8">
    <source>
        <dbReference type="EMBL" id="GBP69626.1"/>
    </source>
</evidence>
<evidence type="ECO:0000259" key="7">
    <source>
        <dbReference type="Pfam" id="PF01061"/>
    </source>
</evidence>
<dbReference type="OrthoDB" id="66620at2759"/>
<evidence type="ECO:0000256" key="3">
    <source>
        <dbReference type="ARBA" id="ARBA00022692"/>
    </source>
</evidence>
<reference evidence="8 9" key="1">
    <citation type="journal article" date="2019" name="Commun. Biol.">
        <title>The bagworm genome reveals a unique fibroin gene that provides high tensile strength.</title>
        <authorList>
            <person name="Kono N."/>
            <person name="Nakamura H."/>
            <person name="Ohtoshi R."/>
            <person name="Tomita M."/>
            <person name="Numata K."/>
            <person name="Arakawa K."/>
        </authorList>
    </citation>
    <scope>NUCLEOTIDE SEQUENCE [LARGE SCALE GENOMIC DNA]</scope>
</reference>
<keyword evidence="4 6" id="KW-1133">Transmembrane helix</keyword>
<keyword evidence="5 6" id="KW-0472">Membrane</keyword>
<feature type="transmembrane region" description="Helical" evidence="6">
    <location>
        <begin position="25"/>
        <end position="50"/>
    </location>
</feature>
<evidence type="ECO:0000256" key="6">
    <source>
        <dbReference type="SAM" id="Phobius"/>
    </source>
</evidence>
<feature type="transmembrane region" description="Helical" evidence="6">
    <location>
        <begin position="124"/>
        <end position="142"/>
    </location>
</feature>
<feature type="transmembrane region" description="Helical" evidence="6">
    <location>
        <begin position="92"/>
        <end position="112"/>
    </location>
</feature>
<dbReference type="GO" id="GO:0005524">
    <property type="term" value="F:ATP binding"/>
    <property type="evidence" value="ECO:0007669"/>
    <property type="project" value="UniProtKB-KW"/>
</dbReference>
<sequence length="204" mass="23279">MFAVPSEMSILIKEHFNRWYSLSSFYMSITVVDLPISVVSCFVFSVIIYFMSAQPLDVARFLMFFVISLYTVLVAQSFGLMIGAAFNVVNGTFLGPALSVPMMMFAGFGITLRDLPPYLYWGSYVSYLRYGLEGYVGAIYGMNRTSLTCDPDKYCHYRIPRQFLKDVAMSADMFWWDVLALTVIVLLLRTAAFLLLKWKLNAVR</sequence>
<feature type="transmembrane region" description="Helical" evidence="6">
    <location>
        <begin position="62"/>
        <end position="86"/>
    </location>
</feature>
<dbReference type="InterPro" id="IPR050352">
    <property type="entry name" value="ABCG_transporters"/>
</dbReference>
<evidence type="ECO:0000256" key="1">
    <source>
        <dbReference type="ARBA" id="ARBA00004141"/>
    </source>
</evidence>
<keyword evidence="2" id="KW-0813">Transport</keyword>
<organism evidence="8 9">
    <name type="scientific">Eumeta variegata</name>
    <name type="common">Bagworm moth</name>
    <name type="synonym">Eumeta japonica</name>
    <dbReference type="NCBI Taxonomy" id="151549"/>
    <lineage>
        <taxon>Eukaryota</taxon>
        <taxon>Metazoa</taxon>
        <taxon>Ecdysozoa</taxon>
        <taxon>Arthropoda</taxon>
        <taxon>Hexapoda</taxon>
        <taxon>Insecta</taxon>
        <taxon>Pterygota</taxon>
        <taxon>Neoptera</taxon>
        <taxon>Endopterygota</taxon>
        <taxon>Lepidoptera</taxon>
        <taxon>Glossata</taxon>
        <taxon>Ditrysia</taxon>
        <taxon>Tineoidea</taxon>
        <taxon>Psychidae</taxon>
        <taxon>Oiketicinae</taxon>
        <taxon>Eumeta</taxon>
    </lineage>
</organism>
<dbReference type="AlphaFoldDB" id="A0A4C1Y165"/>
<feature type="transmembrane region" description="Helical" evidence="6">
    <location>
        <begin position="173"/>
        <end position="196"/>
    </location>
</feature>
<keyword evidence="3 6" id="KW-0812">Transmembrane</keyword>
<keyword evidence="8" id="KW-0067">ATP-binding</keyword>
<comment type="subcellular location">
    <subcellularLocation>
        <location evidence="1">Membrane</location>
        <topology evidence="1">Multi-pass membrane protein</topology>
    </subcellularLocation>
</comment>